<dbReference type="Proteomes" id="UP000054721">
    <property type="component" value="Unassembled WGS sequence"/>
</dbReference>
<sequence>MKSGAFQTDGAKIRQNSAPGIPSSPIELKRQQFLNTADSRDRNSCNPCQAFISPSSRITNTISGTYHTDNAGIRQIPPKGILASLLKLLKAAQFAQSVLCTCIRRNLAPGIPASLVKP</sequence>
<comment type="caution">
    <text evidence="2">The sequence shown here is derived from an EMBL/GenBank/DDBJ whole genome shotgun (WGS) entry which is preliminary data.</text>
</comment>
<accession>A0A0V1KJI0</accession>
<reference evidence="2 3" key="1">
    <citation type="submission" date="2015-05" db="EMBL/GenBank/DDBJ databases">
        <title>Evolution of Trichinella species and genotypes.</title>
        <authorList>
            <person name="Korhonen P.K."/>
            <person name="Edoardo P."/>
            <person name="Giuseppe L.R."/>
            <person name="Gasser R.B."/>
        </authorList>
    </citation>
    <scope>NUCLEOTIDE SEQUENCE [LARGE SCALE GENOMIC DNA]</scope>
    <source>
        <strain evidence="2">ISS10</strain>
    </source>
</reference>
<evidence type="ECO:0000256" key="1">
    <source>
        <dbReference type="SAM" id="MobiDB-lite"/>
    </source>
</evidence>
<proteinExistence type="predicted"/>
<name>A0A0V1KJI0_9BILA</name>
<organism evidence="2 3">
    <name type="scientific">Trichinella nativa</name>
    <dbReference type="NCBI Taxonomy" id="6335"/>
    <lineage>
        <taxon>Eukaryota</taxon>
        <taxon>Metazoa</taxon>
        <taxon>Ecdysozoa</taxon>
        <taxon>Nematoda</taxon>
        <taxon>Enoplea</taxon>
        <taxon>Dorylaimia</taxon>
        <taxon>Trichinellida</taxon>
        <taxon>Trichinellidae</taxon>
        <taxon>Trichinella</taxon>
    </lineage>
</organism>
<dbReference type="AlphaFoldDB" id="A0A0V1KJI0"/>
<protein>
    <submittedName>
        <fullName evidence="2">Uncharacterized protein</fullName>
    </submittedName>
</protein>
<dbReference type="EMBL" id="JYDW01000889">
    <property type="protein sequence ID" value="KRZ47363.1"/>
    <property type="molecule type" value="Genomic_DNA"/>
</dbReference>
<keyword evidence="3" id="KW-1185">Reference proteome</keyword>
<gene>
    <name evidence="2" type="ORF">T02_8463</name>
</gene>
<evidence type="ECO:0000313" key="3">
    <source>
        <dbReference type="Proteomes" id="UP000054721"/>
    </source>
</evidence>
<feature type="region of interest" description="Disordered" evidence="1">
    <location>
        <begin position="1"/>
        <end position="25"/>
    </location>
</feature>
<evidence type="ECO:0000313" key="2">
    <source>
        <dbReference type="EMBL" id="KRZ47363.1"/>
    </source>
</evidence>